<accession>A0ABV2HFJ4</accession>
<evidence type="ECO:0000313" key="1">
    <source>
        <dbReference type="EMBL" id="MET3589280.1"/>
    </source>
</evidence>
<evidence type="ECO:0000313" key="2">
    <source>
        <dbReference type="Proteomes" id="UP001549086"/>
    </source>
</evidence>
<proteinExistence type="predicted"/>
<name>A0ABV2HFJ4_9HYPH</name>
<sequence>MKKLPFCEAEASAKWSAISTGQGISFGAGIVAGVPAEIYDTL</sequence>
<gene>
    <name evidence="1" type="ORF">ABID23_000357</name>
</gene>
<reference evidence="1 2" key="1">
    <citation type="submission" date="2024-06" db="EMBL/GenBank/DDBJ databases">
        <title>Genomic Encyclopedia of Type Strains, Phase IV (KMG-IV): sequencing the most valuable type-strain genomes for metagenomic binning, comparative biology and taxonomic classification.</title>
        <authorList>
            <person name="Goeker M."/>
        </authorList>
    </citation>
    <scope>NUCLEOTIDE SEQUENCE [LARGE SCALE GENOMIC DNA]</scope>
    <source>
        <strain evidence="1 2">DSM 23649</strain>
    </source>
</reference>
<organism evidence="1 2">
    <name type="scientific">Bartonella silvatica</name>
    <dbReference type="NCBI Taxonomy" id="357760"/>
    <lineage>
        <taxon>Bacteria</taxon>
        <taxon>Pseudomonadati</taxon>
        <taxon>Pseudomonadota</taxon>
        <taxon>Alphaproteobacteria</taxon>
        <taxon>Hyphomicrobiales</taxon>
        <taxon>Bartonellaceae</taxon>
        <taxon>Bartonella</taxon>
    </lineage>
</organism>
<feature type="non-terminal residue" evidence="1">
    <location>
        <position position="42"/>
    </location>
</feature>
<dbReference type="EMBL" id="JBEPLI010000002">
    <property type="protein sequence ID" value="MET3589280.1"/>
    <property type="molecule type" value="Genomic_DNA"/>
</dbReference>
<keyword evidence="2" id="KW-1185">Reference proteome</keyword>
<comment type="caution">
    <text evidence="1">The sequence shown here is derived from an EMBL/GenBank/DDBJ whole genome shotgun (WGS) entry which is preliminary data.</text>
</comment>
<dbReference type="Proteomes" id="UP001549086">
    <property type="component" value="Unassembled WGS sequence"/>
</dbReference>
<protein>
    <submittedName>
        <fullName evidence="1">Uncharacterized protein</fullName>
    </submittedName>
</protein>